<dbReference type="OrthoDB" id="5569250at2759"/>
<evidence type="ECO:0000313" key="4">
    <source>
        <dbReference type="Proteomes" id="UP000807353"/>
    </source>
</evidence>
<name>A0A9P5Y4W0_9AGAR</name>
<reference evidence="3" key="1">
    <citation type="submission" date="2020-11" db="EMBL/GenBank/DDBJ databases">
        <authorList>
            <consortium name="DOE Joint Genome Institute"/>
            <person name="Ahrendt S."/>
            <person name="Riley R."/>
            <person name="Andreopoulos W."/>
            <person name="Labutti K."/>
            <person name="Pangilinan J."/>
            <person name="Ruiz-Duenas F.J."/>
            <person name="Barrasa J.M."/>
            <person name="Sanchez-Garcia M."/>
            <person name="Camarero S."/>
            <person name="Miyauchi S."/>
            <person name="Serrano A."/>
            <person name="Linde D."/>
            <person name="Babiker R."/>
            <person name="Drula E."/>
            <person name="Ayuso-Fernandez I."/>
            <person name="Pacheco R."/>
            <person name="Padilla G."/>
            <person name="Ferreira P."/>
            <person name="Barriuso J."/>
            <person name="Kellner H."/>
            <person name="Castanera R."/>
            <person name="Alfaro M."/>
            <person name="Ramirez L."/>
            <person name="Pisabarro A.G."/>
            <person name="Kuo A."/>
            <person name="Tritt A."/>
            <person name="Lipzen A."/>
            <person name="He G."/>
            <person name="Yan M."/>
            <person name="Ng V."/>
            <person name="Cullen D."/>
            <person name="Martin F."/>
            <person name="Rosso M.-N."/>
            <person name="Henrissat B."/>
            <person name="Hibbett D."/>
            <person name="Martinez A.T."/>
            <person name="Grigoriev I.V."/>
        </authorList>
    </citation>
    <scope>NUCLEOTIDE SEQUENCE</scope>
    <source>
        <strain evidence="3">CBS 247.69</strain>
    </source>
</reference>
<dbReference type="Pfam" id="PF17667">
    <property type="entry name" value="Pkinase_fungal"/>
    <property type="match status" value="1"/>
</dbReference>
<evidence type="ECO:0000256" key="1">
    <source>
        <dbReference type="SAM" id="MobiDB-lite"/>
    </source>
</evidence>
<protein>
    <recommendedName>
        <fullName evidence="2">Fungal-type protein kinase domain-containing protein</fullName>
    </recommendedName>
</protein>
<keyword evidence="4" id="KW-1185">Reference proteome</keyword>
<evidence type="ECO:0000313" key="3">
    <source>
        <dbReference type="EMBL" id="KAF9462739.1"/>
    </source>
</evidence>
<comment type="caution">
    <text evidence="3">The sequence shown here is derived from an EMBL/GenBank/DDBJ whole genome shotgun (WGS) entry which is preliminary data.</text>
</comment>
<evidence type="ECO:0000259" key="2">
    <source>
        <dbReference type="Pfam" id="PF17667"/>
    </source>
</evidence>
<sequence>LSSLRKSVEEGEQTSLQRTGTPPYMAVDLLRSGTRHLYRHDLESLVYVNLLLCCRNKFVPGNPLERLPQPKLNDWFDTKATWSSLGEKKYTFLGNFIRVDSLIHPSFKDFIPSLNQLLDSISDGFSANNLWLSALRKYEAKSTVRVGRGATDASQGPPEFDYETLGGAISFESIAASLSSFKGKDLEHRSKDQLGSPKDHDII</sequence>
<proteinExistence type="predicted"/>
<gene>
    <name evidence="3" type="ORF">BDZ94DRAFT_1260622</name>
</gene>
<feature type="non-terminal residue" evidence="3">
    <location>
        <position position="1"/>
    </location>
</feature>
<feature type="domain" description="Fungal-type protein kinase" evidence="2">
    <location>
        <begin position="9"/>
        <end position="53"/>
    </location>
</feature>
<organism evidence="3 4">
    <name type="scientific">Collybia nuda</name>
    <dbReference type="NCBI Taxonomy" id="64659"/>
    <lineage>
        <taxon>Eukaryota</taxon>
        <taxon>Fungi</taxon>
        <taxon>Dikarya</taxon>
        <taxon>Basidiomycota</taxon>
        <taxon>Agaricomycotina</taxon>
        <taxon>Agaricomycetes</taxon>
        <taxon>Agaricomycetidae</taxon>
        <taxon>Agaricales</taxon>
        <taxon>Tricholomatineae</taxon>
        <taxon>Clitocybaceae</taxon>
        <taxon>Collybia</taxon>
    </lineage>
</organism>
<accession>A0A9P5Y4W0</accession>
<dbReference type="Proteomes" id="UP000807353">
    <property type="component" value="Unassembled WGS sequence"/>
</dbReference>
<dbReference type="InterPro" id="IPR040976">
    <property type="entry name" value="Pkinase_fungal"/>
</dbReference>
<dbReference type="AlphaFoldDB" id="A0A9P5Y4W0"/>
<dbReference type="EMBL" id="MU150269">
    <property type="protein sequence ID" value="KAF9462739.1"/>
    <property type="molecule type" value="Genomic_DNA"/>
</dbReference>
<feature type="region of interest" description="Disordered" evidence="1">
    <location>
        <begin position="1"/>
        <end position="20"/>
    </location>
</feature>